<dbReference type="EMBL" id="CM017327">
    <property type="protein sequence ID" value="KAE8099226.1"/>
    <property type="molecule type" value="Genomic_DNA"/>
</dbReference>
<organism evidence="1 2">
    <name type="scientific">Carpinus fangiana</name>
    <dbReference type="NCBI Taxonomy" id="176857"/>
    <lineage>
        <taxon>Eukaryota</taxon>
        <taxon>Viridiplantae</taxon>
        <taxon>Streptophyta</taxon>
        <taxon>Embryophyta</taxon>
        <taxon>Tracheophyta</taxon>
        <taxon>Spermatophyta</taxon>
        <taxon>Magnoliopsida</taxon>
        <taxon>eudicotyledons</taxon>
        <taxon>Gunneridae</taxon>
        <taxon>Pentapetalae</taxon>
        <taxon>rosids</taxon>
        <taxon>fabids</taxon>
        <taxon>Fagales</taxon>
        <taxon>Betulaceae</taxon>
        <taxon>Carpinus</taxon>
    </lineage>
</organism>
<name>A0A5N6RLN0_9ROSI</name>
<evidence type="ECO:0000313" key="1">
    <source>
        <dbReference type="EMBL" id="KAE8099226.1"/>
    </source>
</evidence>
<proteinExistence type="predicted"/>
<protein>
    <recommendedName>
        <fullName evidence="3">Serine-threonine/tyrosine-protein kinase catalytic domain-containing protein</fullName>
    </recommendedName>
</protein>
<keyword evidence="2" id="KW-1185">Reference proteome</keyword>
<evidence type="ECO:0008006" key="3">
    <source>
        <dbReference type="Google" id="ProtNLM"/>
    </source>
</evidence>
<accession>A0A5N6RLN0</accession>
<gene>
    <name evidence="1" type="ORF">FH972_017223</name>
</gene>
<dbReference type="Proteomes" id="UP000327013">
    <property type="component" value="Chromosome 7"/>
</dbReference>
<dbReference type="OrthoDB" id="1103805at2759"/>
<dbReference type="AlphaFoldDB" id="A0A5N6RLN0"/>
<sequence>MPFEEDDDETINDDMEENPIIKEVDCHFNSRSRVKECLVSVLQIGMLCSATSPHERLPTNDVVNKMRAIRDAFISRTEACQ</sequence>
<reference evidence="1 2" key="1">
    <citation type="submission" date="2019-06" db="EMBL/GenBank/DDBJ databases">
        <title>A chromosomal-level reference genome of Carpinus fangiana (Coryloideae, Betulaceae).</title>
        <authorList>
            <person name="Yang X."/>
            <person name="Wang Z."/>
            <person name="Zhang L."/>
            <person name="Hao G."/>
            <person name="Liu J."/>
            <person name="Yang Y."/>
        </authorList>
    </citation>
    <scope>NUCLEOTIDE SEQUENCE [LARGE SCALE GENOMIC DNA]</scope>
    <source>
        <strain evidence="1">Cfa_2016G</strain>
        <tissue evidence="1">Leaf</tissue>
    </source>
</reference>
<evidence type="ECO:0000313" key="2">
    <source>
        <dbReference type="Proteomes" id="UP000327013"/>
    </source>
</evidence>